<feature type="non-terminal residue" evidence="1">
    <location>
        <position position="139"/>
    </location>
</feature>
<reference evidence="1" key="1">
    <citation type="submission" date="2021-03" db="EMBL/GenBank/DDBJ databases">
        <authorList>
            <person name="Jaffe A."/>
        </authorList>
    </citation>
    <scope>NUCLEOTIDE SEQUENCE</scope>
    <source>
        <strain evidence="1">RIFCSPHIGHO2_01_FULL_AR10_44_11</strain>
    </source>
</reference>
<accession>A0A8T4KQT5</accession>
<evidence type="ECO:0000313" key="1">
    <source>
        <dbReference type="EMBL" id="MBS3057478.1"/>
    </source>
</evidence>
<dbReference type="EMBL" id="JAGVWD010000038">
    <property type="protein sequence ID" value="MBS3057478.1"/>
    <property type="molecule type" value="Genomic_DNA"/>
</dbReference>
<gene>
    <name evidence="1" type="ORF">J4415_02510</name>
</gene>
<sequence length="139" mass="16290">MPKLDLIPEQQLKKHALVFCLDNVLIPGDIAQKINRNEIEEILQNLREMELRYKNFRVFAVSGAKAREAKGIIAENGLNAYFDDANIFGVTQSYIDSKEAIDKERYKIELQKNPRFRDEFFKQYAIDKEIIEKRGIPRE</sequence>
<evidence type="ECO:0000313" key="2">
    <source>
        <dbReference type="Proteomes" id="UP000677687"/>
    </source>
</evidence>
<organism evidence="1 2">
    <name type="scientific">Candidatus Iainarchaeum sp</name>
    <dbReference type="NCBI Taxonomy" id="3101447"/>
    <lineage>
        <taxon>Archaea</taxon>
        <taxon>Candidatus Iainarchaeota</taxon>
        <taxon>Candidatus Iainarchaeia</taxon>
        <taxon>Candidatus Iainarchaeales</taxon>
        <taxon>Candidatus Iainarchaeaceae</taxon>
        <taxon>Candidatus Iainarchaeum</taxon>
    </lineage>
</organism>
<name>A0A8T4KQT5_9ARCH</name>
<proteinExistence type="predicted"/>
<protein>
    <submittedName>
        <fullName evidence="1">Uncharacterized protein</fullName>
    </submittedName>
</protein>
<dbReference type="Proteomes" id="UP000677687">
    <property type="component" value="Unassembled WGS sequence"/>
</dbReference>
<reference evidence="1" key="2">
    <citation type="submission" date="2021-05" db="EMBL/GenBank/DDBJ databases">
        <title>Protein family content uncovers lineage relationships and bacterial pathway maintenance mechanisms in DPANN archaea.</title>
        <authorList>
            <person name="Castelle C.J."/>
            <person name="Meheust R."/>
            <person name="Jaffe A.L."/>
            <person name="Seitz K."/>
            <person name="Gong X."/>
            <person name="Baker B.J."/>
            <person name="Banfield J.F."/>
        </authorList>
    </citation>
    <scope>NUCLEOTIDE SEQUENCE</scope>
    <source>
        <strain evidence="1">RIFCSPHIGHO2_01_FULL_AR10_44_11</strain>
    </source>
</reference>
<dbReference type="AlphaFoldDB" id="A0A8T4KQT5"/>
<comment type="caution">
    <text evidence="1">The sequence shown here is derived from an EMBL/GenBank/DDBJ whole genome shotgun (WGS) entry which is preliminary data.</text>
</comment>